<protein>
    <submittedName>
        <fullName evidence="1">(Perigord truffle) hypothetical protein</fullName>
    </submittedName>
</protein>
<dbReference type="AlphaFoldDB" id="D5GKG6"/>
<proteinExistence type="predicted"/>
<dbReference type="HOGENOM" id="CLU_2759652_0_0_1"/>
<dbReference type="KEGG" id="tml:GSTUM_00009539001"/>
<evidence type="ECO:0000313" key="2">
    <source>
        <dbReference type="Proteomes" id="UP000006911"/>
    </source>
</evidence>
<evidence type="ECO:0000313" key="1">
    <source>
        <dbReference type="EMBL" id="CAZ85009.1"/>
    </source>
</evidence>
<sequence length="70" mass="8077">MIPENIYIYKTFSNLQPPTRSCQKQMEFSHRLENHFLLNSAEARVKRIGLSSRLTIVCLGLHVWGFIATA</sequence>
<name>D5GKG6_TUBMM</name>
<dbReference type="RefSeq" id="XP_002840818.1">
    <property type="nucleotide sequence ID" value="XM_002840772.1"/>
</dbReference>
<reference evidence="1 2" key="1">
    <citation type="journal article" date="2010" name="Nature">
        <title>Perigord black truffle genome uncovers evolutionary origins and mechanisms of symbiosis.</title>
        <authorList>
            <person name="Martin F."/>
            <person name="Kohler A."/>
            <person name="Murat C."/>
            <person name="Balestrini R."/>
            <person name="Coutinho P.M."/>
            <person name="Jaillon O."/>
            <person name="Montanini B."/>
            <person name="Morin E."/>
            <person name="Noel B."/>
            <person name="Percudani R."/>
            <person name="Porcel B."/>
            <person name="Rubini A."/>
            <person name="Amicucci A."/>
            <person name="Amselem J."/>
            <person name="Anthouard V."/>
            <person name="Arcioni S."/>
            <person name="Artiguenave F."/>
            <person name="Aury J.M."/>
            <person name="Ballario P."/>
            <person name="Bolchi A."/>
            <person name="Brenna A."/>
            <person name="Brun A."/>
            <person name="Buee M."/>
            <person name="Cantarel B."/>
            <person name="Chevalier G."/>
            <person name="Couloux A."/>
            <person name="Da Silva C."/>
            <person name="Denoeud F."/>
            <person name="Duplessis S."/>
            <person name="Ghignone S."/>
            <person name="Hilselberger B."/>
            <person name="Iotti M."/>
            <person name="Marcais B."/>
            <person name="Mello A."/>
            <person name="Miranda M."/>
            <person name="Pacioni G."/>
            <person name="Quesneville H."/>
            <person name="Riccioni C."/>
            <person name="Ruotolo R."/>
            <person name="Splivallo R."/>
            <person name="Stocchi V."/>
            <person name="Tisserant E."/>
            <person name="Viscomi A.R."/>
            <person name="Zambonelli A."/>
            <person name="Zampieri E."/>
            <person name="Henrissat B."/>
            <person name="Lebrun M.H."/>
            <person name="Paolocci F."/>
            <person name="Bonfante P."/>
            <person name="Ottonello S."/>
            <person name="Wincker P."/>
        </authorList>
    </citation>
    <scope>NUCLEOTIDE SEQUENCE [LARGE SCALE GENOMIC DNA]</scope>
    <source>
        <strain evidence="1 2">Mel28</strain>
    </source>
</reference>
<dbReference type="InParanoid" id="D5GKG6"/>
<gene>
    <name evidence="1" type="ORF">GSTUM_00009539001</name>
</gene>
<keyword evidence="2" id="KW-1185">Reference proteome</keyword>
<accession>D5GKG6</accession>
<organism evidence="1 2">
    <name type="scientific">Tuber melanosporum (strain Mel28)</name>
    <name type="common">Perigord black truffle</name>
    <dbReference type="NCBI Taxonomy" id="656061"/>
    <lineage>
        <taxon>Eukaryota</taxon>
        <taxon>Fungi</taxon>
        <taxon>Dikarya</taxon>
        <taxon>Ascomycota</taxon>
        <taxon>Pezizomycotina</taxon>
        <taxon>Pezizomycetes</taxon>
        <taxon>Pezizales</taxon>
        <taxon>Tuberaceae</taxon>
        <taxon>Tuber</taxon>
    </lineage>
</organism>
<dbReference type="GeneID" id="9182029"/>
<dbReference type="EMBL" id="FN430338">
    <property type="protein sequence ID" value="CAZ85009.1"/>
    <property type="molecule type" value="Genomic_DNA"/>
</dbReference>
<dbReference type="Proteomes" id="UP000006911">
    <property type="component" value="Unassembled WGS sequence"/>
</dbReference>